<dbReference type="SMART" id="SM00369">
    <property type="entry name" value="LRR_TYP"/>
    <property type="match status" value="11"/>
</dbReference>
<dbReference type="GO" id="GO:0005615">
    <property type="term" value="C:extracellular space"/>
    <property type="evidence" value="ECO:0007669"/>
    <property type="project" value="TreeGrafter"/>
</dbReference>
<feature type="signal peptide" evidence="6">
    <location>
        <begin position="1"/>
        <end position="27"/>
    </location>
</feature>
<dbReference type="SMART" id="SM00365">
    <property type="entry name" value="LRR_SD22"/>
    <property type="match status" value="5"/>
</dbReference>
<keyword evidence="1" id="KW-0433">Leucine-rich repeat</keyword>
<evidence type="ECO:0000256" key="3">
    <source>
        <dbReference type="ARBA" id="ARBA00022737"/>
    </source>
</evidence>
<dbReference type="SMART" id="SM00013">
    <property type="entry name" value="LRRNT"/>
    <property type="match status" value="1"/>
</dbReference>
<dbReference type="Gene3D" id="3.80.10.10">
    <property type="entry name" value="Ribonuclease Inhibitor"/>
    <property type="match status" value="2"/>
</dbReference>
<dbReference type="Pfam" id="PF01462">
    <property type="entry name" value="LRRNT"/>
    <property type="match status" value="1"/>
</dbReference>
<feature type="compositionally biased region" description="Basic residues" evidence="5">
    <location>
        <begin position="243"/>
        <end position="258"/>
    </location>
</feature>
<evidence type="ECO:0000313" key="8">
    <source>
        <dbReference type="EMBL" id="GCC35212.1"/>
    </source>
</evidence>
<dbReference type="AlphaFoldDB" id="A0A401SXT0"/>
<protein>
    <recommendedName>
        <fullName evidence="7">LRRNT domain-containing protein</fullName>
    </recommendedName>
</protein>
<keyword evidence="2 6" id="KW-0732">Signal</keyword>
<dbReference type="EMBL" id="BEZZ01000674">
    <property type="protein sequence ID" value="GCC35212.1"/>
    <property type="molecule type" value="Genomic_DNA"/>
</dbReference>
<comment type="caution">
    <text evidence="8">The sequence shown here is derived from an EMBL/GenBank/DDBJ whole genome shotgun (WGS) entry which is preliminary data.</text>
</comment>
<dbReference type="InterPro" id="IPR000372">
    <property type="entry name" value="LRRNT"/>
</dbReference>
<evidence type="ECO:0000256" key="2">
    <source>
        <dbReference type="ARBA" id="ARBA00022729"/>
    </source>
</evidence>
<gene>
    <name evidence="8" type="ORF">chiPu_0013695</name>
</gene>
<dbReference type="OMA" id="DAFCWAR"/>
<accession>A0A401SXT0</accession>
<dbReference type="PROSITE" id="PS51450">
    <property type="entry name" value="LRR"/>
    <property type="match status" value="3"/>
</dbReference>
<dbReference type="PANTHER" id="PTHR45712:SF18">
    <property type="entry name" value="PODOCAN-LIKE PROTEIN 1"/>
    <property type="match status" value="1"/>
</dbReference>
<dbReference type="Pfam" id="PF13855">
    <property type="entry name" value="LRR_8"/>
    <property type="match status" value="3"/>
</dbReference>
<dbReference type="PRINTS" id="PR00019">
    <property type="entry name" value="LEURICHRPT"/>
</dbReference>
<evidence type="ECO:0000313" key="9">
    <source>
        <dbReference type="Proteomes" id="UP000287033"/>
    </source>
</evidence>
<keyword evidence="9" id="KW-1185">Reference proteome</keyword>
<dbReference type="InterPro" id="IPR050333">
    <property type="entry name" value="SLRP"/>
</dbReference>
<dbReference type="InterPro" id="IPR003591">
    <property type="entry name" value="Leu-rich_rpt_typical-subtyp"/>
</dbReference>
<dbReference type="PANTHER" id="PTHR45712">
    <property type="entry name" value="AGAP008170-PA"/>
    <property type="match status" value="1"/>
</dbReference>
<evidence type="ECO:0000256" key="5">
    <source>
        <dbReference type="SAM" id="MobiDB-lite"/>
    </source>
</evidence>
<feature type="chain" id="PRO_5019194932" description="LRRNT domain-containing protein" evidence="6">
    <location>
        <begin position="28"/>
        <end position="681"/>
    </location>
</feature>
<sequence length="681" mass="76598">MKNNKGMGFSWMLMWAALLLQGSAVDSQNTTESRQIEVQIARTILMSAQTQEYVDRLQGTKGTNLQTPGKPTLAATLRVNGYLADQLSNETTASTGNSLSPEAPMLKGLTPMSNWSGPSKATISTFLLHNISVTLRPLPAKDIANQVPSKTEANLIRKLAVHNSLVPIRQLTANHTVSLALNSSQYSAADIRMAQRKMSTPQAVRKKESSSFKPGLSRNQTIPAHQRLVGGRNATGVREKLPKLKKVTKPTKQSRKAQKQQSSKQSTKKLKARVKPDRLTKHLKVKKRKSSKTGKSKVKQTPFPYFEDYYCPPQCSCYGRIVQCSDKGLNKIPYGIPFNTRNLLLMNNKIDLIPLGLLDEYMLLEFLVLNNNKLTDIGVEGALEGIQKLTRLYMDQNNLSKVPKDLPMSLEELTLNSNNISVMPSNVWANCKNLRIISFNDNRIRNESIPPGTFKPLQNLHTIKMNRNLLTAIPTNLSTSLRQLYLEGNQIRKIPDSVFTNSSALIYLDLHDNRLNNKGITEKAFQYMTQLEYLDLSKNTLTAIPKLLPRSLKKLILHANGITAVRRDAFTNMVNLEEIYLAHNQISLVAAGTFRDLPGLRCLDLSHNRLHQVPRQLPLTLQNLYLHSNRIVAIPGDSVCGHHWERSHLILVRLEKNNLDQRQLDARALRCLRGYQVIHLD</sequence>
<evidence type="ECO:0000256" key="1">
    <source>
        <dbReference type="ARBA" id="ARBA00022614"/>
    </source>
</evidence>
<reference evidence="8 9" key="1">
    <citation type="journal article" date="2018" name="Nat. Ecol. Evol.">
        <title>Shark genomes provide insights into elasmobranch evolution and the origin of vertebrates.</title>
        <authorList>
            <person name="Hara Y"/>
            <person name="Yamaguchi K"/>
            <person name="Onimaru K"/>
            <person name="Kadota M"/>
            <person name="Koyanagi M"/>
            <person name="Keeley SD"/>
            <person name="Tatsumi K"/>
            <person name="Tanaka K"/>
            <person name="Motone F"/>
            <person name="Kageyama Y"/>
            <person name="Nozu R"/>
            <person name="Adachi N"/>
            <person name="Nishimura O"/>
            <person name="Nakagawa R"/>
            <person name="Tanegashima C"/>
            <person name="Kiyatake I"/>
            <person name="Matsumoto R"/>
            <person name="Murakumo K"/>
            <person name="Nishida K"/>
            <person name="Terakita A"/>
            <person name="Kuratani S"/>
            <person name="Sato K"/>
            <person name="Hyodo S Kuraku.S."/>
        </authorList>
    </citation>
    <scope>NUCLEOTIDE SEQUENCE [LARGE SCALE GENOMIC DNA]</scope>
</reference>
<evidence type="ECO:0000256" key="6">
    <source>
        <dbReference type="SAM" id="SignalP"/>
    </source>
</evidence>
<feature type="compositionally biased region" description="Basic residues" evidence="5">
    <location>
        <begin position="281"/>
        <end position="298"/>
    </location>
</feature>
<feature type="region of interest" description="Disordered" evidence="5">
    <location>
        <begin position="198"/>
        <end position="298"/>
    </location>
</feature>
<dbReference type="InterPro" id="IPR001611">
    <property type="entry name" value="Leu-rich_rpt"/>
</dbReference>
<proteinExistence type="predicted"/>
<keyword evidence="3" id="KW-0677">Repeat</keyword>
<dbReference type="STRING" id="137246.A0A401SXT0"/>
<dbReference type="Proteomes" id="UP000287033">
    <property type="component" value="Unassembled WGS sequence"/>
</dbReference>
<evidence type="ECO:0000259" key="7">
    <source>
        <dbReference type="SMART" id="SM00013"/>
    </source>
</evidence>
<dbReference type="FunFam" id="3.80.10.10:FF:000770">
    <property type="entry name" value="Uncharacterized protein"/>
    <property type="match status" value="1"/>
</dbReference>
<feature type="domain" description="LRRNT" evidence="7">
    <location>
        <begin position="310"/>
        <end position="342"/>
    </location>
</feature>
<dbReference type="InterPro" id="IPR032675">
    <property type="entry name" value="LRR_dom_sf"/>
</dbReference>
<dbReference type="OrthoDB" id="676979at2759"/>
<organism evidence="8 9">
    <name type="scientific">Chiloscyllium punctatum</name>
    <name type="common">Brownbanded bambooshark</name>
    <name type="synonym">Hemiscyllium punctatum</name>
    <dbReference type="NCBI Taxonomy" id="137246"/>
    <lineage>
        <taxon>Eukaryota</taxon>
        <taxon>Metazoa</taxon>
        <taxon>Chordata</taxon>
        <taxon>Craniata</taxon>
        <taxon>Vertebrata</taxon>
        <taxon>Chondrichthyes</taxon>
        <taxon>Elasmobranchii</taxon>
        <taxon>Galeomorphii</taxon>
        <taxon>Galeoidea</taxon>
        <taxon>Orectolobiformes</taxon>
        <taxon>Hemiscylliidae</taxon>
        <taxon>Chiloscyllium</taxon>
    </lineage>
</organism>
<keyword evidence="4" id="KW-0325">Glycoprotein</keyword>
<name>A0A401SXT0_CHIPU</name>
<evidence type="ECO:0000256" key="4">
    <source>
        <dbReference type="ARBA" id="ARBA00023180"/>
    </source>
</evidence>
<dbReference type="SUPFAM" id="SSF52058">
    <property type="entry name" value="L domain-like"/>
    <property type="match status" value="1"/>
</dbReference>